<gene>
    <name evidence="16" type="primary">LOC107725025</name>
</gene>
<feature type="domain" description="Cadherin" evidence="15">
    <location>
        <begin position="378"/>
        <end position="477"/>
    </location>
</feature>
<dbReference type="PANTHER" id="PTHR24027:SF85">
    <property type="entry name" value="CADHERIN-11"/>
    <property type="match status" value="1"/>
</dbReference>
<keyword evidence="6" id="KW-0677">Repeat</keyword>
<dbReference type="Pfam" id="PF00028">
    <property type="entry name" value="Cadherin"/>
    <property type="match status" value="4"/>
</dbReference>
<dbReference type="Proteomes" id="UP000472270">
    <property type="component" value="Unassembled WGS sequence"/>
</dbReference>
<dbReference type="InterPro" id="IPR015919">
    <property type="entry name" value="Cadherin-like_sf"/>
</dbReference>
<evidence type="ECO:0000256" key="5">
    <source>
        <dbReference type="ARBA" id="ARBA00022729"/>
    </source>
</evidence>
<dbReference type="SUPFAM" id="SSF49313">
    <property type="entry name" value="Cadherin-like"/>
    <property type="match status" value="5"/>
</dbReference>
<dbReference type="FunFam" id="2.60.40.60:FF:000009">
    <property type="entry name" value="Cadherin 24"/>
    <property type="match status" value="1"/>
</dbReference>
<keyword evidence="10" id="KW-0472">Membrane</keyword>
<dbReference type="FunFam" id="2.60.40.60:FF:000012">
    <property type="entry name" value="Cadherin 24"/>
    <property type="match status" value="1"/>
</dbReference>
<feature type="chain" id="PRO_5025348369" evidence="14">
    <location>
        <begin position="25"/>
        <end position="543"/>
    </location>
</feature>
<organism evidence="16 17">
    <name type="scientific">Sinocyclocheilus rhinocerous</name>
    <dbReference type="NCBI Taxonomy" id="307959"/>
    <lineage>
        <taxon>Eukaryota</taxon>
        <taxon>Metazoa</taxon>
        <taxon>Chordata</taxon>
        <taxon>Craniata</taxon>
        <taxon>Vertebrata</taxon>
        <taxon>Euteleostomi</taxon>
        <taxon>Actinopterygii</taxon>
        <taxon>Neopterygii</taxon>
        <taxon>Teleostei</taxon>
        <taxon>Ostariophysi</taxon>
        <taxon>Cypriniformes</taxon>
        <taxon>Cyprinidae</taxon>
        <taxon>Cyprininae</taxon>
        <taxon>Sinocyclocheilus</taxon>
    </lineage>
</organism>
<evidence type="ECO:0000256" key="10">
    <source>
        <dbReference type="ARBA" id="ARBA00023136"/>
    </source>
</evidence>
<dbReference type="GO" id="GO:0005912">
    <property type="term" value="C:adherens junction"/>
    <property type="evidence" value="ECO:0007669"/>
    <property type="project" value="TreeGrafter"/>
</dbReference>
<evidence type="ECO:0000256" key="14">
    <source>
        <dbReference type="SAM" id="SignalP"/>
    </source>
</evidence>
<dbReference type="GO" id="GO:0016477">
    <property type="term" value="P:cell migration"/>
    <property type="evidence" value="ECO:0007669"/>
    <property type="project" value="TreeGrafter"/>
</dbReference>
<keyword evidence="3" id="KW-0812">Transmembrane</keyword>
<reference evidence="16" key="2">
    <citation type="submission" date="2025-09" db="UniProtKB">
        <authorList>
            <consortium name="Ensembl"/>
        </authorList>
    </citation>
    <scope>IDENTIFICATION</scope>
</reference>
<evidence type="ECO:0000259" key="15">
    <source>
        <dbReference type="PROSITE" id="PS50268"/>
    </source>
</evidence>
<feature type="compositionally biased region" description="Basic residues" evidence="13">
    <location>
        <begin position="35"/>
        <end position="48"/>
    </location>
</feature>
<feature type="domain" description="Cadherin" evidence="15">
    <location>
        <begin position="477"/>
        <end position="535"/>
    </location>
</feature>
<dbReference type="CDD" id="cd11304">
    <property type="entry name" value="Cadherin_repeat"/>
    <property type="match status" value="5"/>
</dbReference>
<evidence type="ECO:0000256" key="11">
    <source>
        <dbReference type="ARBA" id="ARBA00023180"/>
    </source>
</evidence>
<keyword evidence="4" id="KW-0479">Metal-binding</keyword>
<dbReference type="PANTHER" id="PTHR24027">
    <property type="entry name" value="CADHERIN-23"/>
    <property type="match status" value="1"/>
</dbReference>
<feature type="domain" description="Cadherin" evidence="15">
    <location>
        <begin position="168"/>
        <end position="276"/>
    </location>
</feature>
<dbReference type="SMART" id="SM00112">
    <property type="entry name" value="CA"/>
    <property type="match status" value="4"/>
</dbReference>
<dbReference type="InterPro" id="IPR020894">
    <property type="entry name" value="Cadherin_CS"/>
</dbReference>
<evidence type="ECO:0000256" key="12">
    <source>
        <dbReference type="PROSITE-ProRule" id="PRU00043"/>
    </source>
</evidence>
<dbReference type="PRINTS" id="PR00205">
    <property type="entry name" value="CADHERIN"/>
</dbReference>
<evidence type="ECO:0000256" key="9">
    <source>
        <dbReference type="ARBA" id="ARBA00022989"/>
    </source>
</evidence>
<sequence>MWEGLRLQVFFLCLGAALWSAAAAATHRGSGPRERGHRRHLSLHRHRERGKEGQVLHRSKRGWVWNQFFVIEEYTGPDPVLVGRLHSDVDSGDGNIKYILSGEGAGTIFVIDDKTGNIHATKTLDREEQAQYTLTAQAVDRDTNKPLEPPSEFIVKVQDINDNPPEFLHGPYYGRVAEMSNVGTSVIKVTATDADDPTYGNSARLVYSILQGQPYFSVEPQTGIIRTALPNMDREARQEYDVVIQAKDMGGHMGGLSGTTQVKITLTDVNDNPPKFYLSFVPEIGPINLLRAFNGLVDYRILEGDGMNLFEITKDSETQEAVIKLKKPVDFETKRSYTLKVEASNPHVDPRFTAWGPYKDTTIVKISVEDADEPPTFMAPGYNFEVEENAPAGTLVGRVHAKDTDIMNNPIRYMILRYTDLEEFFTINTEDGIIKTTRPLDREAQAWHNISVSAAEIDAKVRVNIKVKDVNDNAPEFATQNEVLVCENVSPGKLIETVSATDKDEMAHRQHFHFSLAPEVTNNHSFSLKDNRGEIRHLKTHLF</sequence>
<accession>A0A673H9Z2</accession>
<dbReference type="PROSITE" id="PS50268">
    <property type="entry name" value="CADHERIN_2"/>
    <property type="match status" value="5"/>
</dbReference>
<keyword evidence="8" id="KW-0130">Cell adhesion</keyword>
<keyword evidence="17" id="KW-1185">Reference proteome</keyword>
<dbReference type="FunFam" id="2.60.40.60:FF:000017">
    <property type="entry name" value="Cadherin 24"/>
    <property type="match status" value="1"/>
</dbReference>
<dbReference type="GO" id="GO:0007156">
    <property type="term" value="P:homophilic cell adhesion via plasma membrane adhesion molecules"/>
    <property type="evidence" value="ECO:0007669"/>
    <property type="project" value="InterPro"/>
</dbReference>
<evidence type="ECO:0000256" key="3">
    <source>
        <dbReference type="ARBA" id="ARBA00022692"/>
    </source>
</evidence>
<evidence type="ECO:0000256" key="2">
    <source>
        <dbReference type="ARBA" id="ARBA00022475"/>
    </source>
</evidence>
<dbReference type="GO" id="GO:0016339">
    <property type="term" value="P:calcium-dependent cell-cell adhesion via plasma membrane cell adhesion molecules"/>
    <property type="evidence" value="ECO:0007669"/>
    <property type="project" value="TreeGrafter"/>
</dbReference>
<dbReference type="FunFam" id="2.60.40.60:FF:000008">
    <property type="entry name" value="Cadherin 24"/>
    <property type="match status" value="1"/>
</dbReference>
<dbReference type="GO" id="GO:0007043">
    <property type="term" value="P:cell-cell junction assembly"/>
    <property type="evidence" value="ECO:0007669"/>
    <property type="project" value="TreeGrafter"/>
</dbReference>
<dbReference type="GO" id="GO:0016342">
    <property type="term" value="C:catenin complex"/>
    <property type="evidence" value="ECO:0007669"/>
    <property type="project" value="TreeGrafter"/>
</dbReference>
<evidence type="ECO:0000256" key="8">
    <source>
        <dbReference type="ARBA" id="ARBA00022889"/>
    </source>
</evidence>
<dbReference type="AlphaFoldDB" id="A0A673H9Z2"/>
<evidence type="ECO:0000256" key="6">
    <source>
        <dbReference type="ARBA" id="ARBA00022737"/>
    </source>
</evidence>
<dbReference type="GO" id="GO:0044331">
    <property type="term" value="P:cell-cell adhesion mediated by cadherin"/>
    <property type="evidence" value="ECO:0007669"/>
    <property type="project" value="TreeGrafter"/>
</dbReference>
<evidence type="ECO:0000256" key="13">
    <source>
        <dbReference type="SAM" id="MobiDB-lite"/>
    </source>
</evidence>
<keyword evidence="9" id="KW-1133">Transmembrane helix</keyword>
<feature type="signal peptide" evidence="14">
    <location>
        <begin position="1"/>
        <end position="24"/>
    </location>
</feature>
<keyword evidence="7 12" id="KW-0106">Calcium</keyword>
<dbReference type="PROSITE" id="PS00232">
    <property type="entry name" value="CADHERIN_1"/>
    <property type="match status" value="2"/>
</dbReference>
<evidence type="ECO:0000256" key="4">
    <source>
        <dbReference type="ARBA" id="ARBA00022723"/>
    </source>
</evidence>
<dbReference type="GO" id="GO:0008013">
    <property type="term" value="F:beta-catenin binding"/>
    <property type="evidence" value="ECO:0007669"/>
    <property type="project" value="TreeGrafter"/>
</dbReference>
<dbReference type="GO" id="GO:0034332">
    <property type="term" value="P:adherens junction organization"/>
    <property type="evidence" value="ECO:0007669"/>
    <property type="project" value="TreeGrafter"/>
</dbReference>
<dbReference type="InterPro" id="IPR039808">
    <property type="entry name" value="Cadherin"/>
</dbReference>
<evidence type="ECO:0000313" key="16">
    <source>
        <dbReference type="Ensembl" id="ENSSRHP00000022649.1"/>
    </source>
</evidence>
<feature type="domain" description="Cadherin" evidence="15">
    <location>
        <begin position="87"/>
        <end position="167"/>
    </location>
</feature>
<feature type="domain" description="Cadherin" evidence="15">
    <location>
        <begin position="294"/>
        <end position="377"/>
    </location>
</feature>
<dbReference type="GO" id="GO:0000902">
    <property type="term" value="P:cell morphogenesis"/>
    <property type="evidence" value="ECO:0007669"/>
    <property type="project" value="TreeGrafter"/>
</dbReference>
<feature type="region of interest" description="Disordered" evidence="13">
    <location>
        <begin position="27"/>
        <end position="52"/>
    </location>
</feature>
<dbReference type="GO" id="GO:0005509">
    <property type="term" value="F:calcium ion binding"/>
    <property type="evidence" value="ECO:0007669"/>
    <property type="project" value="UniProtKB-UniRule"/>
</dbReference>
<name>A0A673H9Z2_9TELE</name>
<keyword evidence="2" id="KW-1003">Cell membrane</keyword>
<dbReference type="GO" id="GO:0045296">
    <property type="term" value="F:cadherin binding"/>
    <property type="evidence" value="ECO:0007669"/>
    <property type="project" value="TreeGrafter"/>
</dbReference>
<reference evidence="16" key="1">
    <citation type="submission" date="2025-08" db="UniProtKB">
        <authorList>
            <consortium name="Ensembl"/>
        </authorList>
    </citation>
    <scope>IDENTIFICATION</scope>
</reference>
<keyword evidence="5 14" id="KW-0732">Signal</keyword>
<proteinExistence type="predicted"/>
<evidence type="ECO:0000313" key="17">
    <source>
        <dbReference type="Proteomes" id="UP000472270"/>
    </source>
</evidence>
<evidence type="ECO:0000256" key="1">
    <source>
        <dbReference type="ARBA" id="ARBA00004251"/>
    </source>
</evidence>
<evidence type="ECO:0000256" key="7">
    <source>
        <dbReference type="ARBA" id="ARBA00022837"/>
    </source>
</evidence>
<dbReference type="Gene3D" id="2.60.40.60">
    <property type="entry name" value="Cadherins"/>
    <property type="match status" value="5"/>
</dbReference>
<comment type="subcellular location">
    <subcellularLocation>
        <location evidence="1">Cell membrane</location>
        <topology evidence="1">Single-pass type I membrane protein</topology>
    </subcellularLocation>
</comment>
<dbReference type="InterPro" id="IPR002126">
    <property type="entry name" value="Cadherin-like_dom"/>
</dbReference>
<keyword evidence="11" id="KW-0325">Glycoprotein</keyword>
<protein>
    <submittedName>
        <fullName evidence="16">Cadherin-11-like</fullName>
    </submittedName>
</protein>
<dbReference type="Ensembl" id="ENSSRHT00000023340.1">
    <property type="protein sequence ID" value="ENSSRHP00000022649.1"/>
    <property type="gene ID" value="ENSSRHG00000011997.1"/>
</dbReference>